<evidence type="ECO:0000256" key="5">
    <source>
        <dbReference type="ARBA" id="ARBA00022448"/>
    </source>
</evidence>
<gene>
    <name evidence="10 11" type="primary">lolA</name>
    <name evidence="11" type="ORF">CWI81_03075</name>
</gene>
<organism evidence="11 12">
    <name type="scientific">Idiomarina seosinensis</name>
    <dbReference type="NCBI Taxonomy" id="281739"/>
    <lineage>
        <taxon>Bacteria</taxon>
        <taxon>Pseudomonadati</taxon>
        <taxon>Pseudomonadota</taxon>
        <taxon>Gammaproteobacteria</taxon>
        <taxon>Alteromonadales</taxon>
        <taxon>Idiomarinaceae</taxon>
        <taxon>Idiomarina</taxon>
    </lineage>
</organism>
<evidence type="ECO:0000313" key="11">
    <source>
        <dbReference type="EMBL" id="RUO77477.1"/>
    </source>
</evidence>
<dbReference type="GO" id="GO:0030288">
    <property type="term" value="C:outer membrane-bounded periplasmic space"/>
    <property type="evidence" value="ECO:0007669"/>
    <property type="project" value="TreeGrafter"/>
</dbReference>
<protein>
    <recommendedName>
        <fullName evidence="4 10">Outer-membrane lipoprotein carrier protein</fullName>
    </recommendedName>
</protein>
<name>A0A432ZHH9_9GAMM</name>
<dbReference type="CDD" id="cd16325">
    <property type="entry name" value="LolA"/>
    <property type="match status" value="1"/>
</dbReference>
<evidence type="ECO:0000256" key="10">
    <source>
        <dbReference type="HAMAP-Rule" id="MF_00240"/>
    </source>
</evidence>
<accession>A0A432ZHH9</accession>
<dbReference type="GO" id="GO:0042953">
    <property type="term" value="P:lipoprotein transport"/>
    <property type="evidence" value="ECO:0007669"/>
    <property type="project" value="InterPro"/>
</dbReference>
<keyword evidence="7 10" id="KW-0574">Periplasm</keyword>
<dbReference type="Pfam" id="PF03548">
    <property type="entry name" value="LolA"/>
    <property type="match status" value="1"/>
</dbReference>
<dbReference type="InterPro" id="IPR004564">
    <property type="entry name" value="OM_lipoprot_carrier_LolA-like"/>
</dbReference>
<dbReference type="GO" id="GO:0044874">
    <property type="term" value="P:lipoprotein localization to outer membrane"/>
    <property type="evidence" value="ECO:0007669"/>
    <property type="project" value="UniProtKB-UniRule"/>
</dbReference>
<evidence type="ECO:0000256" key="8">
    <source>
        <dbReference type="ARBA" id="ARBA00022927"/>
    </source>
</evidence>
<comment type="similarity">
    <text evidence="2 10">Belongs to the LolA family.</text>
</comment>
<feature type="chain" id="PRO_5019600499" description="Outer-membrane lipoprotein carrier protein" evidence="10">
    <location>
        <begin position="28"/>
        <end position="211"/>
    </location>
</feature>
<keyword evidence="8 10" id="KW-0653">Protein transport</keyword>
<sequence precursor="true">MHMLKEVVSGVSLSLLMFIGSTSQAFAQDNNLSAKQQVQEKLAKMQSLSADFSQTVTADNGDMLQQLTGELAIQRPNKLRWRTDPPDDTLMIASGDTVWYYNPFVEQVTLYRQDDAAANSPMLLLLTGSEAQWQDYRVSVTGEDQYLVEQIEGSNSLQLTFADDVLQQIRLKQEQGDTIELSLQDVAINPSLKADLFHFDIPDGVDVDDQR</sequence>
<dbReference type="Proteomes" id="UP000287908">
    <property type="component" value="Unassembled WGS sequence"/>
</dbReference>
<keyword evidence="5 10" id="KW-0813">Transport</keyword>
<keyword evidence="9 10" id="KW-0143">Chaperone</keyword>
<evidence type="ECO:0000313" key="12">
    <source>
        <dbReference type="Proteomes" id="UP000287908"/>
    </source>
</evidence>
<evidence type="ECO:0000256" key="2">
    <source>
        <dbReference type="ARBA" id="ARBA00007615"/>
    </source>
</evidence>
<dbReference type="PANTHER" id="PTHR35869">
    <property type="entry name" value="OUTER-MEMBRANE LIPOPROTEIN CARRIER PROTEIN"/>
    <property type="match status" value="1"/>
</dbReference>
<keyword evidence="12" id="KW-1185">Reference proteome</keyword>
<dbReference type="Gene3D" id="2.50.20.10">
    <property type="entry name" value="Lipoprotein localisation LolA/LolB/LppX"/>
    <property type="match status" value="1"/>
</dbReference>
<evidence type="ECO:0000256" key="3">
    <source>
        <dbReference type="ARBA" id="ARBA00011245"/>
    </source>
</evidence>
<dbReference type="AlphaFoldDB" id="A0A432ZHH9"/>
<evidence type="ECO:0000256" key="4">
    <source>
        <dbReference type="ARBA" id="ARBA00014035"/>
    </source>
</evidence>
<comment type="subunit">
    <text evidence="3 10">Monomer.</text>
</comment>
<reference evidence="11 12" key="1">
    <citation type="journal article" date="2011" name="Front. Microbiol.">
        <title>Genomic signatures of strain selection and enhancement in Bacillus atrophaeus var. globigii, a historical biowarfare simulant.</title>
        <authorList>
            <person name="Gibbons H.S."/>
            <person name="Broomall S.M."/>
            <person name="McNew L.A."/>
            <person name="Daligault H."/>
            <person name="Chapman C."/>
            <person name="Bruce D."/>
            <person name="Karavis M."/>
            <person name="Krepps M."/>
            <person name="McGregor P.A."/>
            <person name="Hong C."/>
            <person name="Park K.H."/>
            <person name="Akmal A."/>
            <person name="Feldman A."/>
            <person name="Lin J.S."/>
            <person name="Chang W.E."/>
            <person name="Higgs B.W."/>
            <person name="Demirev P."/>
            <person name="Lindquist J."/>
            <person name="Liem A."/>
            <person name="Fochler E."/>
            <person name="Read T.D."/>
            <person name="Tapia R."/>
            <person name="Johnson S."/>
            <person name="Bishop-Lilly K.A."/>
            <person name="Detter C."/>
            <person name="Han C."/>
            <person name="Sozhamannan S."/>
            <person name="Rosenzweig C.N."/>
            <person name="Skowronski E.W."/>
        </authorList>
    </citation>
    <scope>NUCLEOTIDE SEQUENCE [LARGE SCALE GENOMIC DNA]</scope>
    <source>
        <strain evidence="11 12">CL-SP19</strain>
    </source>
</reference>
<evidence type="ECO:0000256" key="6">
    <source>
        <dbReference type="ARBA" id="ARBA00022729"/>
    </source>
</evidence>
<dbReference type="NCBIfam" id="TIGR00547">
    <property type="entry name" value="lolA"/>
    <property type="match status" value="1"/>
</dbReference>
<comment type="subcellular location">
    <subcellularLocation>
        <location evidence="1 10">Periplasm</location>
    </subcellularLocation>
</comment>
<dbReference type="EMBL" id="PIQF01000001">
    <property type="protein sequence ID" value="RUO77477.1"/>
    <property type="molecule type" value="Genomic_DNA"/>
</dbReference>
<dbReference type="PANTHER" id="PTHR35869:SF1">
    <property type="entry name" value="OUTER-MEMBRANE LIPOPROTEIN CARRIER PROTEIN"/>
    <property type="match status" value="1"/>
</dbReference>
<comment type="function">
    <text evidence="10">Participates in the translocation of lipoproteins from the inner membrane to the outer membrane. Only forms a complex with a lipoprotein if the residue after the N-terminal Cys is not an aspartate (The Asp acts as a targeting signal to indicate that the lipoprotein should stay in the inner membrane).</text>
</comment>
<evidence type="ECO:0000256" key="7">
    <source>
        <dbReference type="ARBA" id="ARBA00022764"/>
    </source>
</evidence>
<dbReference type="InterPro" id="IPR029046">
    <property type="entry name" value="LolA/LolB/LppX"/>
</dbReference>
<keyword evidence="6 10" id="KW-0732">Signal</keyword>
<evidence type="ECO:0000256" key="9">
    <source>
        <dbReference type="ARBA" id="ARBA00023186"/>
    </source>
</evidence>
<dbReference type="InterPro" id="IPR018323">
    <property type="entry name" value="OM_lipoprot_carrier_LolA_Pbac"/>
</dbReference>
<feature type="signal peptide" evidence="10">
    <location>
        <begin position="1"/>
        <end position="27"/>
    </location>
</feature>
<proteinExistence type="inferred from homology"/>
<keyword evidence="11" id="KW-0449">Lipoprotein</keyword>
<dbReference type="HAMAP" id="MF_00240">
    <property type="entry name" value="LolA"/>
    <property type="match status" value="1"/>
</dbReference>
<evidence type="ECO:0000256" key="1">
    <source>
        <dbReference type="ARBA" id="ARBA00004418"/>
    </source>
</evidence>
<comment type="caution">
    <text evidence="11">The sequence shown here is derived from an EMBL/GenBank/DDBJ whole genome shotgun (WGS) entry which is preliminary data.</text>
</comment>
<dbReference type="SUPFAM" id="SSF89392">
    <property type="entry name" value="Prokaryotic lipoproteins and lipoprotein localization factors"/>
    <property type="match status" value="1"/>
</dbReference>